<name>A0AA41Z3J0_9HYPH</name>
<protein>
    <submittedName>
        <fullName evidence="1">Uncharacterized protein</fullName>
    </submittedName>
</protein>
<comment type="caution">
    <text evidence="1">The sequence shown here is derived from an EMBL/GenBank/DDBJ whole genome shotgun (WGS) entry which is preliminary data.</text>
</comment>
<keyword evidence="2" id="KW-1185">Reference proteome</keyword>
<dbReference type="EMBL" id="JAMOIM010000088">
    <property type="protein sequence ID" value="MCW6513059.1"/>
    <property type="molecule type" value="Genomic_DNA"/>
</dbReference>
<sequence>MLATACQGCGTDVSGVAQSPCETYDRVEIPQIEPDVTRVSLHGGVCPCCAKRFKAEAPKGVIRRASLTPV</sequence>
<gene>
    <name evidence="1" type="ORF">M8523_34960</name>
</gene>
<evidence type="ECO:0000313" key="2">
    <source>
        <dbReference type="Proteomes" id="UP001165667"/>
    </source>
</evidence>
<proteinExistence type="predicted"/>
<dbReference type="RefSeq" id="WP_282589434.1">
    <property type="nucleotide sequence ID" value="NZ_JAMOIM010000088.1"/>
</dbReference>
<evidence type="ECO:0000313" key="1">
    <source>
        <dbReference type="EMBL" id="MCW6513059.1"/>
    </source>
</evidence>
<organism evidence="1 2">
    <name type="scientific">Lichenifustis flavocetrariae</name>
    <dbReference type="NCBI Taxonomy" id="2949735"/>
    <lineage>
        <taxon>Bacteria</taxon>
        <taxon>Pseudomonadati</taxon>
        <taxon>Pseudomonadota</taxon>
        <taxon>Alphaproteobacteria</taxon>
        <taxon>Hyphomicrobiales</taxon>
        <taxon>Lichenihabitantaceae</taxon>
        <taxon>Lichenifustis</taxon>
    </lineage>
</organism>
<dbReference type="Proteomes" id="UP001165667">
    <property type="component" value="Unassembled WGS sequence"/>
</dbReference>
<dbReference type="AlphaFoldDB" id="A0AA41Z3J0"/>
<accession>A0AA41Z3J0</accession>
<reference evidence="1" key="1">
    <citation type="submission" date="2022-05" db="EMBL/GenBank/DDBJ databases">
        <authorList>
            <person name="Pankratov T."/>
        </authorList>
    </citation>
    <scope>NUCLEOTIDE SEQUENCE</scope>
    <source>
        <strain evidence="1">BP6-180914</strain>
    </source>
</reference>